<dbReference type="STRING" id="1231339.Abci_017_152"/>
<accession>A0A0D6N5W9</accession>
<gene>
    <name evidence="6" type="ORF">Abci_017_152</name>
    <name evidence="7" type="ORF">ACI01nite_11370</name>
</gene>
<reference evidence="6 8" key="1">
    <citation type="submission" date="2012-11" db="EMBL/GenBank/DDBJ databases">
        <title>Whole genome sequence of Acetobacter cibinongensis 4H-1.</title>
        <authorList>
            <person name="Azuma Y."/>
            <person name="Higashiura N."/>
            <person name="Hirakawa H."/>
            <person name="Matsushita K."/>
        </authorList>
    </citation>
    <scope>NUCLEOTIDE SEQUENCE [LARGE SCALE GENOMIC DNA]</scope>
    <source>
        <strain evidence="6 8">4H-1</strain>
    </source>
</reference>
<dbReference type="CDD" id="cd04301">
    <property type="entry name" value="NAT_SF"/>
    <property type="match status" value="1"/>
</dbReference>
<evidence type="ECO:0000313" key="9">
    <source>
        <dbReference type="Proteomes" id="UP000321891"/>
    </source>
</evidence>
<dbReference type="InterPro" id="IPR000182">
    <property type="entry name" value="GNAT_dom"/>
</dbReference>
<reference evidence="7 9" key="2">
    <citation type="submission" date="2019-07" db="EMBL/GenBank/DDBJ databases">
        <title>Whole genome shotgun sequence of Acetobacter cibinongensis NBRC 16605.</title>
        <authorList>
            <person name="Hosoyama A."/>
            <person name="Uohara A."/>
            <person name="Ohji S."/>
            <person name="Ichikawa N."/>
        </authorList>
    </citation>
    <scope>NUCLEOTIDE SEQUENCE [LARGE SCALE GENOMIC DNA]</scope>
    <source>
        <strain evidence="7 9">NBRC 16605</strain>
    </source>
</reference>
<dbReference type="SUPFAM" id="SSF55729">
    <property type="entry name" value="Acyl-CoA N-acyltransferases (Nat)"/>
    <property type="match status" value="1"/>
</dbReference>
<feature type="domain" description="N-acetyltransferase" evidence="5">
    <location>
        <begin position="2"/>
        <end position="165"/>
    </location>
</feature>
<accession>A0A6N3SMF7</accession>
<proteinExistence type="predicted"/>
<evidence type="ECO:0000313" key="7">
    <source>
        <dbReference type="EMBL" id="GEL58535.1"/>
    </source>
</evidence>
<dbReference type="Gene3D" id="3.40.630.30">
    <property type="match status" value="1"/>
</dbReference>
<keyword evidence="9" id="KW-1185">Reference proteome</keyword>
<evidence type="ECO:0000256" key="1">
    <source>
        <dbReference type="ARBA" id="ARBA00022679"/>
    </source>
</evidence>
<dbReference type="PROSITE" id="PS51186">
    <property type="entry name" value="GNAT"/>
    <property type="match status" value="1"/>
</dbReference>
<comment type="catalytic activity">
    <reaction evidence="4">
        <text>L-methionine sulfone + acetyl-CoA = N-acetyl-L-methionine sulfone + CoA + H(+)</text>
        <dbReference type="Rhea" id="RHEA:47656"/>
        <dbReference type="ChEBI" id="CHEBI:15378"/>
        <dbReference type="ChEBI" id="CHEBI:57287"/>
        <dbReference type="ChEBI" id="CHEBI:57288"/>
        <dbReference type="ChEBI" id="CHEBI:87824"/>
        <dbReference type="ChEBI" id="CHEBI:87825"/>
    </reaction>
</comment>
<dbReference type="InterPro" id="IPR016181">
    <property type="entry name" value="Acyl_CoA_acyltransferase"/>
</dbReference>
<dbReference type="Proteomes" id="UP000032671">
    <property type="component" value="Unassembled WGS sequence"/>
</dbReference>
<dbReference type="PANTHER" id="PTHR43072">
    <property type="entry name" value="N-ACETYLTRANSFERASE"/>
    <property type="match status" value="1"/>
</dbReference>
<dbReference type="RefSeq" id="WP_280513026.1">
    <property type="nucleotide sequence ID" value="NZ_BAMV01000017.1"/>
</dbReference>
<comment type="caution">
    <text evidence="6">The sequence shown here is derived from an EMBL/GenBank/DDBJ whole genome shotgun (WGS) entry which is preliminary data.</text>
</comment>
<protein>
    <submittedName>
        <fullName evidence="6 7">Acetyltransferase</fullName>
    </submittedName>
</protein>
<name>A0A0D6N5W9_9PROT</name>
<comment type="catalytic activity">
    <reaction evidence="3">
        <text>L-methionine sulfoximine + acetyl-CoA = N-acetyl-L-methionine sulfoximine + CoA + H(+)</text>
        <dbReference type="Rhea" id="RHEA:47660"/>
        <dbReference type="ChEBI" id="CHEBI:15378"/>
        <dbReference type="ChEBI" id="CHEBI:57287"/>
        <dbReference type="ChEBI" id="CHEBI:57288"/>
        <dbReference type="ChEBI" id="CHEBI:87826"/>
        <dbReference type="ChEBI" id="CHEBI:87827"/>
    </reaction>
</comment>
<dbReference type="Pfam" id="PF00583">
    <property type="entry name" value="Acetyltransf_1"/>
    <property type="match status" value="1"/>
</dbReference>
<evidence type="ECO:0000256" key="2">
    <source>
        <dbReference type="ARBA" id="ARBA00023315"/>
    </source>
</evidence>
<keyword evidence="2" id="KW-0012">Acyltransferase</keyword>
<evidence type="ECO:0000313" key="6">
    <source>
        <dbReference type="EMBL" id="GAN60968.1"/>
    </source>
</evidence>
<dbReference type="EMBL" id="BAMV01000017">
    <property type="protein sequence ID" value="GAN60968.1"/>
    <property type="molecule type" value="Genomic_DNA"/>
</dbReference>
<dbReference type="GO" id="GO:0016747">
    <property type="term" value="F:acyltransferase activity, transferring groups other than amino-acyl groups"/>
    <property type="evidence" value="ECO:0007669"/>
    <property type="project" value="InterPro"/>
</dbReference>
<evidence type="ECO:0000256" key="4">
    <source>
        <dbReference type="ARBA" id="ARBA00051334"/>
    </source>
</evidence>
<organism evidence="6 8">
    <name type="scientific">Acetobacter cibinongensis</name>
    <dbReference type="NCBI Taxonomy" id="146475"/>
    <lineage>
        <taxon>Bacteria</taxon>
        <taxon>Pseudomonadati</taxon>
        <taxon>Pseudomonadota</taxon>
        <taxon>Alphaproteobacteria</taxon>
        <taxon>Acetobacterales</taxon>
        <taxon>Acetobacteraceae</taxon>
        <taxon>Acetobacter</taxon>
    </lineage>
</organism>
<dbReference type="EMBL" id="BJVU01000003">
    <property type="protein sequence ID" value="GEL58535.1"/>
    <property type="molecule type" value="Genomic_DNA"/>
</dbReference>
<dbReference type="FunFam" id="3.40.630.30:FF:000026">
    <property type="entry name" value="Phosphinothricin acetyltransferase"/>
    <property type="match status" value="1"/>
</dbReference>
<sequence length="171" mass="18966">MITVRDATEQDAAALMEIYNHAVLHTTAIWNEACVDVPNRITWLRDRQKAGFPVLVASRGDGTVVGYASFGPWRAFEGYRHTVEHSVYVHPAYQRQGIGHILLEALIAVARTKALHVMVAAIEAENTPSIVLHKKLGFEQTGVMKEVGTKFGRWLDLTFMTLALNADQPLG</sequence>
<keyword evidence="1 6" id="KW-0808">Transferase</keyword>
<dbReference type="Proteomes" id="UP000321891">
    <property type="component" value="Unassembled WGS sequence"/>
</dbReference>
<dbReference type="PANTHER" id="PTHR43072:SF23">
    <property type="entry name" value="UPF0039 PROTEIN C11D3.02C"/>
    <property type="match status" value="1"/>
</dbReference>
<evidence type="ECO:0000259" key="5">
    <source>
        <dbReference type="PROSITE" id="PS51186"/>
    </source>
</evidence>
<dbReference type="AlphaFoldDB" id="A0A0D6N5W9"/>
<evidence type="ECO:0000313" key="8">
    <source>
        <dbReference type="Proteomes" id="UP000032671"/>
    </source>
</evidence>
<evidence type="ECO:0000256" key="3">
    <source>
        <dbReference type="ARBA" id="ARBA00050603"/>
    </source>
</evidence>